<evidence type="ECO:0000256" key="5">
    <source>
        <dbReference type="ARBA" id="ARBA00022691"/>
    </source>
</evidence>
<dbReference type="STRING" id="1765967.BW247_08460"/>
<dbReference type="OrthoDB" id="9816043at2"/>
<feature type="domain" description="DNA methylase N-4/N-6" evidence="9">
    <location>
        <begin position="25"/>
        <end position="93"/>
    </location>
</feature>
<dbReference type="InterPro" id="IPR029063">
    <property type="entry name" value="SAM-dependent_MTases_sf"/>
</dbReference>
<gene>
    <name evidence="10" type="ORF">BW247_08460</name>
</gene>
<evidence type="ECO:0000256" key="6">
    <source>
        <dbReference type="ARBA" id="ARBA00022747"/>
    </source>
</evidence>
<comment type="similarity">
    <text evidence="1">Belongs to the N(4)/N(6)-methyltransferase family. N(4) subfamily.</text>
</comment>
<dbReference type="GO" id="GO:0009307">
    <property type="term" value="P:DNA restriction-modification system"/>
    <property type="evidence" value="ECO:0007669"/>
    <property type="project" value="UniProtKB-KW"/>
</dbReference>
<dbReference type="KEGG" id="afy:BW247_08460"/>
<dbReference type="GO" id="GO:0003677">
    <property type="term" value="F:DNA binding"/>
    <property type="evidence" value="ECO:0007669"/>
    <property type="project" value="UniProtKB-KW"/>
</dbReference>
<dbReference type="InterPro" id="IPR002941">
    <property type="entry name" value="DNA_methylase_N4/N6"/>
</dbReference>
<evidence type="ECO:0000256" key="7">
    <source>
        <dbReference type="ARBA" id="ARBA00023125"/>
    </source>
</evidence>
<dbReference type="PROSITE" id="PS00093">
    <property type="entry name" value="N4_MTASE"/>
    <property type="match status" value="1"/>
</dbReference>
<dbReference type="EMBL" id="CP019434">
    <property type="protein sequence ID" value="APZ43114.1"/>
    <property type="molecule type" value="Genomic_DNA"/>
</dbReference>
<dbReference type="GO" id="GO:0032259">
    <property type="term" value="P:methylation"/>
    <property type="evidence" value="ECO:0007669"/>
    <property type="project" value="UniProtKB-KW"/>
</dbReference>
<dbReference type="RefSeq" id="WP_076836760.1">
    <property type="nucleotide sequence ID" value="NZ_CP019434.1"/>
</dbReference>
<keyword evidence="4" id="KW-0808">Transferase</keyword>
<evidence type="ECO:0000256" key="1">
    <source>
        <dbReference type="ARBA" id="ARBA00010203"/>
    </source>
</evidence>
<keyword evidence="7" id="KW-0238">DNA-binding</keyword>
<dbReference type="REBASE" id="189012">
    <property type="entry name" value="M1.AfeV8ORF8460P"/>
</dbReference>
<dbReference type="SUPFAM" id="SSF53335">
    <property type="entry name" value="S-adenosyl-L-methionine-dependent methyltransferases"/>
    <property type="match status" value="1"/>
</dbReference>
<sequence>MTTLIRKAIYTREDEDALVLGGEEWNFHEEETKEHLHSLHPYPAKFIPQIPRRAIELWTTPGDLVYDPFNGCGTTVFEASLAGRRGVGTDNNAVAILASRAKTAIYSKADLEALNAFAGRTAGGLDFAPPRPDLIPTNKNFHYWFHPVTVERLAALKGLILAEKDPVRTLLMAVFSSIIVRVSYQDSDTRYSRQLREVTVDEVDSAFRSRLADTISRIPDAMINGRGSVDVVQADSRSVPFISTGSVSLIVTSPPYLNAYDYHKYHRQRLHWIGGDESVEFARDREIGSHDEFTRNNATPDGYFEDMNACFSEWARVLKKGGRCLIVVGDAIVSKQPVYVGDRFIDLLSAQGLAEEKRWIRTLHSTKRAFNVKNSRISHEHVLLVAKR</sequence>
<dbReference type="GO" id="GO:0015667">
    <property type="term" value="F:site-specific DNA-methyltransferase (cytosine-N4-specific) activity"/>
    <property type="evidence" value="ECO:0007669"/>
    <property type="project" value="UniProtKB-EC"/>
</dbReference>
<evidence type="ECO:0000256" key="8">
    <source>
        <dbReference type="ARBA" id="ARBA00049120"/>
    </source>
</evidence>
<dbReference type="GO" id="GO:0008170">
    <property type="term" value="F:N-methyltransferase activity"/>
    <property type="evidence" value="ECO:0007669"/>
    <property type="project" value="InterPro"/>
</dbReference>
<dbReference type="AlphaFoldDB" id="A0A1P8UH62"/>
<proteinExistence type="inferred from homology"/>
<keyword evidence="11" id="KW-1185">Reference proteome</keyword>
<evidence type="ECO:0000259" key="9">
    <source>
        <dbReference type="Pfam" id="PF01555"/>
    </source>
</evidence>
<evidence type="ECO:0000313" key="10">
    <source>
        <dbReference type="EMBL" id="APZ43114.1"/>
    </source>
</evidence>
<keyword evidence="6" id="KW-0680">Restriction system</keyword>
<keyword evidence="5" id="KW-0949">S-adenosyl-L-methionine</keyword>
<evidence type="ECO:0000256" key="2">
    <source>
        <dbReference type="ARBA" id="ARBA00012185"/>
    </source>
</evidence>
<protein>
    <recommendedName>
        <fullName evidence="2">site-specific DNA-methyltransferase (cytosine-N(4)-specific)</fullName>
        <ecNumber evidence="2">2.1.1.113</ecNumber>
    </recommendedName>
</protein>
<dbReference type="InterPro" id="IPR017985">
    <property type="entry name" value="MeTrfase_CN4_CS"/>
</dbReference>
<comment type="catalytic activity">
    <reaction evidence="8">
        <text>a 2'-deoxycytidine in DNA + S-adenosyl-L-methionine = an N(4)-methyl-2'-deoxycytidine in DNA + S-adenosyl-L-homocysteine + H(+)</text>
        <dbReference type="Rhea" id="RHEA:16857"/>
        <dbReference type="Rhea" id="RHEA-COMP:11369"/>
        <dbReference type="Rhea" id="RHEA-COMP:13674"/>
        <dbReference type="ChEBI" id="CHEBI:15378"/>
        <dbReference type="ChEBI" id="CHEBI:57856"/>
        <dbReference type="ChEBI" id="CHEBI:59789"/>
        <dbReference type="ChEBI" id="CHEBI:85452"/>
        <dbReference type="ChEBI" id="CHEBI:137933"/>
        <dbReference type="EC" id="2.1.1.113"/>
    </reaction>
</comment>
<organism evidence="10 11">
    <name type="scientific">Acidihalobacter ferrooxydans</name>
    <dbReference type="NCBI Taxonomy" id="1765967"/>
    <lineage>
        <taxon>Bacteria</taxon>
        <taxon>Pseudomonadati</taxon>
        <taxon>Pseudomonadota</taxon>
        <taxon>Gammaproteobacteria</taxon>
        <taxon>Chromatiales</taxon>
        <taxon>Ectothiorhodospiraceae</taxon>
        <taxon>Acidihalobacter</taxon>
    </lineage>
</organism>
<evidence type="ECO:0000313" key="11">
    <source>
        <dbReference type="Proteomes" id="UP000243807"/>
    </source>
</evidence>
<dbReference type="Pfam" id="PF01555">
    <property type="entry name" value="N6_N4_Mtase"/>
    <property type="match status" value="2"/>
</dbReference>
<evidence type="ECO:0000256" key="4">
    <source>
        <dbReference type="ARBA" id="ARBA00022679"/>
    </source>
</evidence>
<dbReference type="Gene3D" id="3.40.50.150">
    <property type="entry name" value="Vaccinia Virus protein VP39"/>
    <property type="match status" value="2"/>
</dbReference>
<keyword evidence="3" id="KW-0489">Methyltransferase</keyword>
<name>A0A1P8UH62_9GAMM</name>
<feature type="domain" description="DNA methylase N-4/N-6" evidence="9">
    <location>
        <begin position="247"/>
        <end position="386"/>
    </location>
</feature>
<evidence type="ECO:0000256" key="3">
    <source>
        <dbReference type="ARBA" id="ARBA00022603"/>
    </source>
</evidence>
<accession>A0A1P8UH62</accession>
<dbReference type="EC" id="2.1.1.113" evidence="2"/>
<reference evidence="10 11" key="1">
    <citation type="submission" date="2017-01" db="EMBL/GenBank/DDBJ databases">
        <title>Draft sequence of Acidihalobacter ferrooxidans strain DSM 14175 (strain V8).</title>
        <authorList>
            <person name="Khaleque H.N."/>
            <person name="Ramsay J.P."/>
            <person name="Murphy R.J.T."/>
            <person name="Kaksonen A.H."/>
            <person name="Boxall N.J."/>
            <person name="Watkin E.L.J."/>
        </authorList>
    </citation>
    <scope>NUCLEOTIDE SEQUENCE [LARGE SCALE GENOMIC DNA]</scope>
    <source>
        <strain evidence="10 11">V8</strain>
    </source>
</reference>
<dbReference type="Proteomes" id="UP000243807">
    <property type="component" value="Chromosome"/>
</dbReference>